<dbReference type="EMBL" id="RBED01000114">
    <property type="protein sequence ID" value="RNL52076.1"/>
    <property type="molecule type" value="Genomic_DNA"/>
</dbReference>
<accession>A0A3N0BSQ3</accession>
<dbReference type="AlphaFoldDB" id="A0A3N0BSQ3"/>
<comment type="caution">
    <text evidence="1">The sequence shown here is derived from an EMBL/GenBank/DDBJ whole genome shotgun (WGS) entry which is preliminary data.</text>
</comment>
<proteinExistence type="predicted"/>
<sequence>MVVVSIVLTGIALERTAFFVYEPFPEFIERLRVGRLFMLAGSATSLAAAVWSQVRGNPL</sequence>
<name>A0A3N0BSQ3_9MICC</name>
<evidence type="ECO:0000313" key="1">
    <source>
        <dbReference type="EMBL" id="RNL52076.1"/>
    </source>
</evidence>
<protein>
    <submittedName>
        <fullName evidence="1">Uncharacterized protein</fullName>
    </submittedName>
</protein>
<organism evidence="1 2">
    <name type="scientific">Arthrobacter oryzae</name>
    <dbReference type="NCBI Taxonomy" id="409290"/>
    <lineage>
        <taxon>Bacteria</taxon>
        <taxon>Bacillati</taxon>
        <taxon>Actinomycetota</taxon>
        <taxon>Actinomycetes</taxon>
        <taxon>Micrococcales</taxon>
        <taxon>Micrococcaceae</taxon>
        <taxon>Arthrobacter</taxon>
    </lineage>
</organism>
<evidence type="ECO:0000313" key="2">
    <source>
        <dbReference type="Proteomes" id="UP000273807"/>
    </source>
</evidence>
<keyword evidence="2" id="KW-1185">Reference proteome</keyword>
<reference evidence="1 2" key="1">
    <citation type="submission" date="2018-10" db="EMBL/GenBank/DDBJ databases">
        <title>Genome sequencing of Arthrobacter oryzae TNB02.</title>
        <authorList>
            <person name="Cho Y.-J."/>
            <person name="Cho A."/>
            <person name="Kim O.-S."/>
        </authorList>
    </citation>
    <scope>NUCLEOTIDE SEQUENCE [LARGE SCALE GENOMIC DNA]</scope>
    <source>
        <strain evidence="1 2">TNB02</strain>
    </source>
</reference>
<gene>
    <name evidence="1" type="ORF">D7003_14250</name>
</gene>
<dbReference type="Proteomes" id="UP000273807">
    <property type="component" value="Unassembled WGS sequence"/>
</dbReference>